<evidence type="ECO:0000313" key="2">
    <source>
        <dbReference type="Proteomes" id="UP000030853"/>
    </source>
</evidence>
<comment type="caution">
    <text evidence="1">The sequence shown here is derived from an EMBL/GenBank/DDBJ whole genome shotgun (WGS) entry which is preliminary data.</text>
</comment>
<gene>
    <name evidence="1" type="ORF">QU24_09795</name>
</gene>
<protein>
    <submittedName>
        <fullName evidence="1">Uncharacterized protein</fullName>
    </submittedName>
</protein>
<evidence type="ECO:0000313" key="1">
    <source>
        <dbReference type="EMBL" id="KHJ68294.1"/>
    </source>
</evidence>
<dbReference type="EMBL" id="JTJJ01000033">
    <property type="protein sequence ID" value="KHJ68294.1"/>
    <property type="molecule type" value="Genomic_DNA"/>
</dbReference>
<reference evidence="1 2" key="1">
    <citation type="submission" date="2014-11" db="EMBL/GenBank/DDBJ databases">
        <title>Genome sequencing of Pantoea rodasii ND03.</title>
        <authorList>
            <person name="Muhamad Yunos N.Y."/>
            <person name="Chan K.-G."/>
        </authorList>
    </citation>
    <scope>NUCLEOTIDE SEQUENCE [LARGE SCALE GENOMIC DNA]</scope>
    <source>
        <strain evidence="1 2">ND03</strain>
    </source>
</reference>
<accession>A0A0B1R6P9</accession>
<dbReference type="RefSeq" id="WP_039330539.1">
    <property type="nucleotide sequence ID" value="NZ_JTJJ01000033.1"/>
</dbReference>
<organism evidence="1 2">
    <name type="scientific">Pantoea rodasii</name>
    <dbReference type="NCBI Taxonomy" id="1076549"/>
    <lineage>
        <taxon>Bacteria</taxon>
        <taxon>Pseudomonadati</taxon>
        <taxon>Pseudomonadota</taxon>
        <taxon>Gammaproteobacteria</taxon>
        <taxon>Enterobacterales</taxon>
        <taxon>Erwiniaceae</taxon>
        <taxon>Pantoea</taxon>
    </lineage>
</organism>
<dbReference type="Proteomes" id="UP000030853">
    <property type="component" value="Unassembled WGS sequence"/>
</dbReference>
<dbReference type="AlphaFoldDB" id="A0A0B1R6P9"/>
<sequence>MTIRCSHCGCVKFFFTLPKRENNSAPRHHGACCAGCGKPINQQDLHPPLVTYDEWTASRAE</sequence>
<proteinExistence type="predicted"/>
<name>A0A0B1R6P9_9GAMM</name>